<proteinExistence type="predicted"/>
<keyword evidence="5" id="KW-1185">Reference proteome</keyword>
<dbReference type="Proteomes" id="UP000515800">
    <property type="component" value="Chromosome"/>
</dbReference>
<dbReference type="PANTHER" id="PTHR43656">
    <property type="entry name" value="BINDING OXIDOREDUCTASE, PUTATIVE (AFU_ORTHOLOGUE AFUA_2G08260)-RELATED"/>
    <property type="match status" value="1"/>
</dbReference>
<dbReference type="RefSeq" id="WP_187529499.1">
    <property type="nucleotide sequence ID" value="NZ_CP060724.1"/>
</dbReference>
<dbReference type="InterPro" id="IPR051799">
    <property type="entry name" value="NADH_flavin_oxidoreductase"/>
</dbReference>
<dbReference type="InterPro" id="IPR001155">
    <property type="entry name" value="OxRdtase_FMN_N"/>
</dbReference>
<evidence type="ECO:0000256" key="1">
    <source>
        <dbReference type="ARBA" id="ARBA00022630"/>
    </source>
</evidence>
<dbReference type="KEGG" id="wdi:H9L19_01970"/>
<dbReference type="Pfam" id="PF00724">
    <property type="entry name" value="Oxidored_FMN"/>
    <property type="match status" value="1"/>
</dbReference>
<feature type="domain" description="NADH:flavin oxidoreductase/NADH oxidase N-terminal" evidence="3">
    <location>
        <begin position="15"/>
        <end position="332"/>
    </location>
</feature>
<protein>
    <submittedName>
        <fullName evidence="4">NADH-dependent flavin oxidoreductase</fullName>
    </submittedName>
</protein>
<keyword evidence="1" id="KW-0285">Flavoprotein</keyword>
<dbReference type="SUPFAM" id="SSF51395">
    <property type="entry name" value="FMN-linked oxidoreductases"/>
    <property type="match status" value="1"/>
</dbReference>
<dbReference type="PANTHER" id="PTHR43656:SF2">
    <property type="entry name" value="BINDING OXIDOREDUCTASE, PUTATIVE (AFU_ORTHOLOGUE AFUA_2G08260)-RELATED"/>
    <property type="match status" value="1"/>
</dbReference>
<keyword evidence="2" id="KW-0560">Oxidoreductase</keyword>
<evidence type="ECO:0000256" key="2">
    <source>
        <dbReference type="ARBA" id="ARBA00023002"/>
    </source>
</evidence>
<evidence type="ECO:0000313" key="5">
    <source>
        <dbReference type="Proteomes" id="UP000515800"/>
    </source>
</evidence>
<reference evidence="4 5" key="1">
    <citation type="submission" date="2020-08" db="EMBL/GenBank/DDBJ databases">
        <title>Genome sequence of Weissella diestrammenae KACC 16890T.</title>
        <authorList>
            <person name="Hyun D.-W."/>
            <person name="Bae J.-W."/>
        </authorList>
    </citation>
    <scope>NUCLEOTIDE SEQUENCE [LARGE SCALE GENOMIC DNA]</scope>
    <source>
        <strain evidence="4 5">KACC 16890</strain>
    </source>
</reference>
<gene>
    <name evidence="4" type="ORF">H9L19_01970</name>
</gene>
<dbReference type="Gene3D" id="3.20.20.70">
    <property type="entry name" value="Aldolase class I"/>
    <property type="match status" value="1"/>
</dbReference>
<dbReference type="GO" id="GO:0010181">
    <property type="term" value="F:FMN binding"/>
    <property type="evidence" value="ECO:0007669"/>
    <property type="project" value="InterPro"/>
</dbReference>
<name>A0A7G9T6E2_9LACO</name>
<evidence type="ECO:0000259" key="3">
    <source>
        <dbReference type="Pfam" id="PF00724"/>
    </source>
</evidence>
<dbReference type="AlphaFoldDB" id="A0A7G9T6E2"/>
<sequence length="382" mass="41817">MRYKFLESFQLPNGVIVKNRIVLPPMTLRSSYATGDVTDAEVDFYRLRSGGPGMVIVEMAYVSKLGKSYVGQIGADSDDKIDGLKKIADVIKAQGALPILQLSFGGRIAQQEAVLDGQLVAPSQVPDHHAGMPIPRALTSDEIAQGVLDFGLATQRAIAAGFAGVEIHGANMYLIQQFFSPHANQRQDQWGGSLERRMAYGLAVLDEIIATRDQYGSPSFIVGYRQSPEEPTTPGIRFPEAVQMAEVIAQRPIDYFHLSLKSASQSPFMAKEDKEPLFEKYLSVLGAVPLVVAGLIRTPAQVEALVQAGIAGAAIGRELIIEPNWVQKVMAGDELGLRYALSPLDFDLLKIPKPLRQWLLTRFKNGLVMTTDAGFDPQMPWH</sequence>
<evidence type="ECO:0000313" key="4">
    <source>
        <dbReference type="EMBL" id="QNN75667.1"/>
    </source>
</evidence>
<organism evidence="4 5">
    <name type="scientific">Weissella diestrammenae</name>
    <dbReference type="NCBI Taxonomy" id="1162633"/>
    <lineage>
        <taxon>Bacteria</taxon>
        <taxon>Bacillati</taxon>
        <taxon>Bacillota</taxon>
        <taxon>Bacilli</taxon>
        <taxon>Lactobacillales</taxon>
        <taxon>Lactobacillaceae</taxon>
        <taxon>Weissella</taxon>
    </lineage>
</organism>
<dbReference type="GO" id="GO:0016491">
    <property type="term" value="F:oxidoreductase activity"/>
    <property type="evidence" value="ECO:0007669"/>
    <property type="project" value="UniProtKB-KW"/>
</dbReference>
<dbReference type="InterPro" id="IPR013785">
    <property type="entry name" value="Aldolase_TIM"/>
</dbReference>
<accession>A0A7G9T6E2</accession>
<dbReference type="EMBL" id="CP060724">
    <property type="protein sequence ID" value="QNN75667.1"/>
    <property type="molecule type" value="Genomic_DNA"/>
</dbReference>